<protein>
    <submittedName>
        <fullName evidence="2">ROK family protein</fullName>
    </submittedName>
</protein>
<dbReference type="SUPFAM" id="SSF53067">
    <property type="entry name" value="Actin-like ATPase domain"/>
    <property type="match status" value="1"/>
</dbReference>
<accession>A0A6L9UE53</accession>
<evidence type="ECO:0000313" key="3">
    <source>
        <dbReference type="Proteomes" id="UP000483035"/>
    </source>
</evidence>
<reference evidence="2 3" key="1">
    <citation type="submission" date="2019-12" db="EMBL/GenBank/DDBJ databases">
        <title>Rhizobium genotypes associated with high levels of biological nitrogen fixation by grain legumes in a temperate-maritime cropping system.</title>
        <authorList>
            <person name="Maluk M."/>
            <person name="Francesc Ferrando Molina F."/>
            <person name="Lopez Del Egido L."/>
            <person name="Lafos M."/>
            <person name="Langarica-Fuentes A."/>
            <person name="Gebre Yohannes G."/>
            <person name="Young M.W."/>
            <person name="Martin P."/>
            <person name="Gantlett R."/>
            <person name="Kenicer G."/>
            <person name="Hawes C."/>
            <person name="Begg G.S."/>
            <person name="Quilliam R.S."/>
            <person name="Squire G.R."/>
            <person name="Poole P.S."/>
            <person name="Young P.W."/>
            <person name="Iannetta P.M."/>
            <person name="James E.K."/>
        </authorList>
    </citation>
    <scope>NUCLEOTIDE SEQUENCE [LARGE SCALE GENOMIC DNA]</scope>
    <source>
        <strain evidence="2 3">JHI1118</strain>
    </source>
</reference>
<dbReference type="Gene3D" id="3.30.420.40">
    <property type="match status" value="2"/>
</dbReference>
<dbReference type="EMBL" id="WUEY01000011">
    <property type="protein sequence ID" value="NEI72380.1"/>
    <property type="molecule type" value="Genomic_DNA"/>
</dbReference>
<dbReference type="PANTHER" id="PTHR18964">
    <property type="entry name" value="ROK (REPRESSOR, ORF, KINASE) FAMILY"/>
    <property type="match status" value="1"/>
</dbReference>
<dbReference type="CDD" id="cd23763">
    <property type="entry name" value="ASKHA_ATPase_ROK"/>
    <property type="match status" value="1"/>
</dbReference>
<dbReference type="Pfam" id="PF00480">
    <property type="entry name" value="ROK"/>
    <property type="match status" value="1"/>
</dbReference>
<evidence type="ECO:0000313" key="2">
    <source>
        <dbReference type="EMBL" id="NEI72380.1"/>
    </source>
</evidence>
<comment type="similarity">
    <text evidence="1">Belongs to the ROK (NagC/XylR) family.</text>
</comment>
<name>A0A6L9UE53_9HYPH</name>
<comment type="caution">
    <text evidence="2">The sequence shown here is derived from an EMBL/GenBank/DDBJ whole genome shotgun (WGS) entry which is preliminary data.</text>
</comment>
<gene>
    <name evidence="2" type="ORF">GR212_22595</name>
</gene>
<dbReference type="InterPro" id="IPR043129">
    <property type="entry name" value="ATPase_NBD"/>
</dbReference>
<proteinExistence type="inferred from homology"/>
<dbReference type="Proteomes" id="UP000483035">
    <property type="component" value="Unassembled WGS sequence"/>
</dbReference>
<evidence type="ECO:0000256" key="1">
    <source>
        <dbReference type="ARBA" id="ARBA00006479"/>
    </source>
</evidence>
<dbReference type="RefSeq" id="WP_163989626.1">
    <property type="nucleotide sequence ID" value="NZ_WUEY01000011.1"/>
</dbReference>
<dbReference type="AlphaFoldDB" id="A0A6L9UE53"/>
<sequence>MTGRGIEESSIPARQGADYRIGIDLGGTKIAAGLVDIETGAVTHFRRRPTPVEAGPAAIIRDVADIAAEIIALANAEDRVPTSIGIAVPELVDLEGRVCSDWNFSIETIRTQVENMLGIPAMVDSDVRAAAHAEARFGAGALHRSFVYVSLGTGMSYSLVIDGQPWSGANGFAIHFASSPLALPKEDDTGLTIANAEDFASGKGMQLSFARRSGLAPEDGVRTLESLSAEGDPVSTRVIDEAAEVTGRLMAQMVNMIDPEAVVLGGGLGCSTGRYRTKLEQYMRENIWAERCRSIPLLHAALGENAGVVGAALATPPGNSRQTIRVTA</sequence>
<organism evidence="2 3">
    <name type="scientific">Rhizobium lusitanum</name>
    <dbReference type="NCBI Taxonomy" id="293958"/>
    <lineage>
        <taxon>Bacteria</taxon>
        <taxon>Pseudomonadati</taxon>
        <taxon>Pseudomonadota</taxon>
        <taxon>Alphaproteobacteria</taxon>
        <taxon>Hyphomicrobiales</taxon>
        <taxon>Rhizobiaceae</taxon>
        <taxon>Rhizobium/Agrobacterium group</taxon>
        <taxon>Rhizobium</taxon>
    </lineage>
</organism>
<dbReference type="InterPro" id="IPR000600">
    <property type="entry name" value="ROK"/>
</dbReference>
<dbReference type="PANTHER" id="PTHR18964:SF149">
    <property type="entry name" value="BIFUNCTIONAL UDP-N-ACETYLGLUCOSAMINE 2-EPIMERASE_N-ACETYLMANNOSAMINE KINASE"/>
    <property type="match status" value="1"/>
</dbReference>